<accession>A0A1M5T264</accession>
<dbReference type="GO" id="GO:0032264">
    <property type="term" value="P:IMP salvage"/>
    <property type="evidence" value="ECO:0007669"/>
    <property type="project" value="UniProtKB-UniPathway"/>
</dbReference>
<dbReference type="Gene3D" id="3.40.50.2020">
    <property type="match status" value="1"/>
</dbReference>
<dbReference type="PANTHER" id="PTHR43340">
    <property type="entry name" value="HYPOXANTHINE-GUANINE PHOSPHORIBOSYLTRANSFERASE"/>
    <property type="match status" value="1"/>
</dbReference>
<evidence type="ECO:0000256" key="15">
    <source>
        <dbReference type="RuleBase" id="RU364099"/>
    </source>
</evidence>
<organism evidence="17 18">
    <name type="scientific">Wenyingzhuangia marina</name>
    <dbReference type="NCBI Taxonomy" id="1195760"/>
    <lineage>
        <taxon>Bacteria</taxon>
        <taxon>Pseudomonadati</taxon>
        <taxon>Bacteroidota</taxon>
        <taxon>Flavobacteriia</taxon>
        <taxon>Flavobacteriales</taxon>
        <taxon>Flavobacteriaceae</taxon>
        <taxon>Wenyingzhuangia</taxon>
    </lineage>
</organism>
<dbReference type="NCBIfam" id="TIGR01203">
    <property type="entry name" value="HGPRTase"/>
    <property type="match status" value="1"/>
</dbReference>
<comment type="subcellular location">
    <subcellularLocation>
        <location evidence="2 15">Cytoplasm</location>
    </subcellularLocation>
</comment>
<keyword evidence="8 15" id="KW-0808">Transferase</keyword>
<dbReference type="GO" id="GO:0000287">
    <property type="term" value="F:magnesium ion binding"/>
    <property type="evidence" value="ECO:0007669"/>
    <property type="project" value="TreeGrafter"/>
</dbReference>
<comment type="catalytic activity">
    <reaction evidence="14">
        <text>IMP + diphosphate = hypoxanthine + 5-phospho-alpha-D-ribose 1-diphosphate</text>
        <dbReference type="Rhea" id="RHEA:17973"/>
        <dbReference type="ChEBI" id="CHEBI:17368"/>
        <dbReference type="ChEBI" id="CHEBI:33019"/>
        <dbReference type="ChEBI" id="CHEBI:58017"/>
        <dbReference type="ChEBI" id="CHEBI:58053"/>
        <dbReference type="EC" id="2.4.2.8"/>
    </reaction>
    <physiologicalReaction direction="right-to-left" evidence="14">
        <dbReference type="Rhea" id="RHEA:17975"/>
    </physiologicalReaction>
</comment>
<comment type="catalytic activity">
    <reaction evidence="13">
        <text>GMP + diphosphate = guanine + 5-phospho-alpha-D-ribose 1-diphosphate</text>
        <dbReference type="Rhea" id="RHEA:25424"/>
        <dbReference type="ChEBI" id="CHEBI:16235"/>
        <dbReference type="ChEBI" id="CHEBI:33019"/>
        <dbReference type="ChEBI" id="CHEBI:58017"/>
        <dbReference type="ChEBI" id="CHEBI:58115"/>
        <dbReference type="EC" id="2.4.2.8"/>
    </reaction>
    <physiologicalReaction direction="right-to-left" evidence="13">
        <dbReference type="Rhea" id="RHEA:25426"/>
    </physiologicalReaction>
</comment>
<evidence type="ECO:0000256" key="13">
    <source>
        <dbReference type="ARBA" id="ARBA00048811"/>
    </source>
</evidence>
<dbReference type="STRING" id="1195760.SAMN05444281_0651"/>
<name>A0A1M5T264_9FLAO</name>
<dbReference type="InterPro" id="IPR000836">
    <property type="entry name" value="PRTase_dom"/>
</dbReference>
<dbReference type="GO" id="GO:0004422">
    <property type="term" value="F:hypoxanthine phosphoribosyltransferase activity"/>
    <property type="evidence" value="ECO:0007669"/>
    <property type="project" value="InterPro"/>
</dbReference>
<dbReference type="EC" id="2.4.2.8" evidence="5 15"/>
<evidence type="ECO:0000256" key="4">
    <source>
        <dbReference type="ARBA" id="ARBA00008391"/>
    </source>
</evidence>
<evidence type="ECO:0000256" key="7">
    <source>
        <dbReference type="ARBA" id="ARBA00022676"/>
    </source>
</evidence>
<evidence type="ECO:0000256" key="8">
    <source>
        <dbReference type="ARBA" id="ARBA00022679"/>
    </source>
</evidence>
<sequence>MTMLQIHNKIFEPYISEQKLNEAVKKLTNDIAVDCKNEIPLFLGVLNGSFMFCSDLLKAYQNPCEISFIKLASYEKTQSTGQVKELIGINEDLTNRTVIVVEDIIDTGNTLEKIVALLKKTSAKKIKIATLFLKPTVYNKDIKIDYIGIEIPNKFILGYGMDYDGLGRNLSEVYVLKDS</sequence>
<reference evidence="18" key="1">
    <citation type="submission" date="2016-11" db="EMBL/GenBank/DDBJ databases">
        <authorList>
            <person name="Varghese N."/>
            <person name="Submissions S."/>
        </authorList>
    </citation>
    <scope>NUCLEOTIDE SEQUENCE [LARGE SCALE GENOMIC DNA]</scope>
    <source>
        <strain evidence="18">DSM 100572</strain>
    </source>
</reference>
<evidence type="ECO:0000256" key="14">
    <source>
        <dbReference type="ARBA" id="ARBA00049402"/>
    </source>
</evidence>
<evidence type="ECO:0000256" key="6">
    <source>
        <dbReference type="ARBA" id="ARBA00022490"/>
    </source>
</evidence>
<evidence type="ECO:0000259" key="16">
    <source>
        <dbReference type="Pfam" id="PF00156"/>
    </source>
</evidence>
<comment type="similarity">
    <text evidence="4 15">Belongs to the purine/pyrimidine phosphoribosyltransferase family.</text>
</comment>
<dbReference type="EMBL" id="FQXQ01000001">
    <property type="protein sequence ID" value="SHH44720.1"/>
    <property type="molecule type" value="Genomic_DNA"/>
</dbReference>
<proteinExistence type="inferred from homology"/>
<dbReference type="Pfam" id="PF00156">
    <property type="entry name" value="Pribosyltran"/>
    <property type="match status" value="1"/>
</dbReference>
<evidence type="ECO:0000256" key="2">
    <source>
        <dbReference type="ARBA" id="ARBA00004496"/>
    </source>
</evidence>
<dbReference type="GO" id="GO:0006166">
    <property type="term" value="P:purine ribonucleoside salvage"/>
    <property type="evidence" value="ECO:0007669"/>
    <property type="project" value="UniProtKB-KW"/>
</dbReference>
<evidence type="ECO:0000256" key="9">
    <source>
        <dbReference type="ARBA" id="ARBA00022723"/>
    </source>
</evidence>
<keyword evidence="10 15" id="KW-0660">Purine salvage</keyword>
<evidence type="ECO:0000256" key="5">
    <source>
        <dbReference type="ARBA" id="ARBA00011895"/>
    </source>
</evidence>
<protein>
    <recommendedName>
        <fullName evidence="5 15">Hypoxanthine phosphoribosyltransferase</fullName>
        <ecNumber evidence="5 15">2.4.2.8</ecNumber>
    </recommendedName>
</protein>
<keyword evidence="11 15" id="KW-0547">Nucleotide-binding</keyword>
<evidence type="ECO:0000313" key="18">
    <source>
        <dbReference type="Proteomes" id="UP000184109"/>
    </source>
</evidence>
<dbReference type="InterPro" id="IPR005904">
    <property type="entry name" value="Hxn_phspho_trans"/>
</dbReference>
<dbReference type="SUPFAM" id="SSF53271">
    <property type="entry name" value="PRTase-like"/>
    <property type="match status" value="1"/>
</dbReference>
<keyword evidence="12 15" id="KW-0460">Magnesium</keyword>
<dbReference type="PANTHER" id="PTHR43340:SF1">
    <property type="entry name" value="HYPOXANTHINE PHOSPHORIBOSYLTRANSFERASE"/>
    <property type="match status" value="1"/>
</dbReference>
<keyword evidence="18" id="KW-1185">Reference proteome</keyword>
<evidence type="ECO:0000256" key="3">
    <source>
        <dbReference type="ARBA" id="ARBA00004669"/>
    </source>
</evidence>
<feature type="domain" description="Phosphoribosyltransferase" evidence="16">
    <location>
        <begin position="19"/>
        <end position="163"/>
    </location>
</feature>
<dbReference type="GO" id="GO:0000166">
    <property type="term" value="F:nucleotide binding"/>
    <property type="evidence" value="ECO:0007669"/>
    <property type="project" value="UniProtKB-KW"/>
</dbReference>
<evidence type="ECO:0000256" key="12">
    <source>
        <dbReference type="ARBA" id="ARBA00022842"/>
    </source>
</evidence>
<dbReference type="GO" id="GO:0005829">
    <property type="term" value="C:cytosol"/>
    <property type="evidence" value="ECO:0007669"/>
    <property type="project" value="TreeGrafter"/>
</dbReference>
<dbReference type="GO" id="GO:0032263">
    <property type="term" value="P:GMP salvage"/>
    <property type="evidence" value="ECO:0007669"/>
    <property type="project" value="TreeGrafter"/>
</dbReference>
<evidence type="ECO:0000256" key="10">
    <source>
        <dbReference type="ARBA" id="ARBA00022726"/>
    </source>
</evidence>
<dbReference type="CDD" id="cd06223">
    <property type="entry name" value="PRTases_typeI"/>
    <property type="match status" value="1"/>
</dbReference>
<dbReference type="InterPro" id="IPR050408">
    <property type="entry name" value="HGPRT"/>
</dbReference>
<keyword evidence="6 15" id="KW-0963">Cytoplasm</keyword>
<keyword evidence="9 15" id="KW-0479">Metal-binding</keyword>
<comment type="pathway">
    <text evidence="3 15">Purine metabolism; IMP biosynthesis via salvage pathway; IMP from hypoxanthine: step 1/1.</text>
</comment>
<dbReference type="GO" id="GO:0052657">
    <property type="term" value="F:guanine phosphoribosyltransferase activity"/>
    <property type="evidence" value="ECO:0007669"/>
    <property type="project" value="RHEA"/>
</dbReference>
<dbReference type="AlphaFoldDB" id="A0A1M5T264"/>
<dbReference type="GO" id="GO:0006178">
    <property type="term" value="P:guanine salvage"/>
    <property type="evidence" value="ECO:0007669"/>
    <property type="project" value="TreeGrafter"/>
</dbReference>
<dbReference type="GO" id="GO:0046100">
    <property type="term" value="P:hypoxanthine metabolic process"/>
    <property type="evidence" value="ECO:0007669"/>
    <property type="project" value="TreeGrafter"/>
</dbReference>
<dbReference type="InterPro" id="IPR029057">
    <property type="entry name" value="PRTase-like"/>
</dbReference>
<dbReference type="Proteomes" id="UP000184109">
    <property type="component" value="Unassembled WGS sequence"/>
</dbReference>
<gene>
    <name evidence="17" type="ORF">SAMN05444281_0651</name>
</gene>
<evidence type="ECO:0000256" key="1">
    <source>
        <dbReference type="ARBA" id="ARBA00001946"/>
    </source>
</evidence>
<keyword evidence="7 15" id="KW-0328">Glycosyltransferase</keyword>
<evidence type="ECO:0000256" key="11">
    <source>
        <dbReference type="ARBA" id="ARBA00022741"/>
    </source>
</evidence>
<dbReference type="UniPathway" id="UPA00591">
    <property type="reaction ID" value="UER00648"/>
</dbReference>
<evidence type="ECO:0000313" key="17">
    <source>
        <dbReference type="EMBL" id="SHH44720.1"/>
    </source>
</evidence>
<comment type="cofactor">
    <cofactor evidence="1 15">
        <name>Mg(2+)</name>
        <dbReference type="ChEBI" id="CHEBI:18420"/>
    </cofactor>
</comment>